<dbReference type="CDD" id="cd02440">
    <property type="entry name" value="AdoMet_MTases"/>
    <property type="match status" value="1"/>
</dbReference>
<protein>
    <recommendedName>
        <fullName evidence="1">peptide chain release factor N(5)-glutamine methyltransferase</fullName>
        <ecNumber evidence="1">2.1.1.297</ecNumber>
    </recommendedName>
</protein>
<dbReference type="InterPro" id="IPR040758">
    <property type="entry name" value="PrmC_N"/>
</dbReference>
<evidence type="ECO:0000256" key="4">
    <source>
        <dbReference type="ARBA" id="ARBA00022691"/>
    </source>
</evidence>
<comment type="catalytic activity">
    <reaction evidence="5">
        <text>L-glutaminyl-[peptide chain release factor] + S-adenosyl-L-methionine = N(5)-methyl-L-glutaminyl-[peptide chain release factor] + S-adenosyl-L-homocysteine + H(+)</text>
        <dbReference type="Rhea" id="RHEA:42896"/>
        <dbReference type="Rhea" id="RHEA-COMP:10271"/>
        <dbReference type="Rhea" id="RHEA-COMP:10272"/>
        <dbReference type="ChEBI" id="CHEBI:15378"/>
        <dbReference type="ChEBI" id="CHEBI:30011"/>
        <dbReference type="ChEBI" id="CHEBI:57856"/>
        <dbReference type="ChEBI" id="CHEBI:59789"/>
        <dbReference type="ChEBI" id="CHEBI:61891"/>
        <dbReference type="EC" id="2.1.1.297"/>
    </reaction>
</comment>
<dbReference type="InterPro" id="IPR004556">
    <property type="entry name" value="HemK-like"/>
</dbReference>
<feature type="domain" description="Release factor glutamine methyltransferase N-terminal" evidence="7">
    <location>
        <begin position="8"/>
        <end position="68"/>
    </location>
</feature>
<evidence type="ECO:0000256" key="3">
    <source>
        <dbReference type="ARBA" id="ARBA00022679"/>
    </source>
</evidence>
<accession>A0A921LNY7</accession>
<evidence type="ECO:0000256" key="2">
    <source>
        <dbReference type="ARBA" id="ARBA00022603"/>
    </source>
</evidence>
<evidence type="ECO:0000259" key="7">
    <source>
        <dbReference type="Pfam" id="PF17827"/>
    </source>
</evidence>
<dbReference type="GO" id="GO:0032259">
    <property type="term" value="P:methylation"/>
    <property type="evidence" value="ECO:0007669"/>
    <property type="project" value="UniProtKB-KW"/>
</dbReference>
<keyword evidence="4" id="KW-0949">S-adenosyl-L-methionine</keyword>
<reference evidence="8" key="2">
    <citation type="submission" date="2021-09" db="EMBL/GenBank/DDBJ databases">
        <authorList>
            <person name="Gilroy R."/>
        </authorList>
    </citation>
    <scope>NUCLEOTIDE SEQUENCE</scope>
    <source>
        <strain evidence="8">ChiBcec21-2208</strain>
    </source>
</reference>
<dbReference type="GO" id="GO:0003676">
    <property type="term" value="F:nucleic acid binding"/>
    <property type="evidence" value="ECO:0007669"/>
    <property type="project" value="InterPro"/>
</dbReference>
<dbReference type="PANTHER" id="PTHR18895:SF74">
    <property type="entry name" value="MTRF1L RELEASE FACTOR GLUTAMINE METHYLTRANSFERASE"/>
    <property type="match status" value="1"/>
</dbReference>
<keyword evidence="2 8" id="KW-0489">Methyltransferase</keyword>
<evidence type="ECO:0000259" key="6">
    <source>
        <dbReference type="Pfam" id="PF05175"/>
    </source>
</evidence>
<dbReference type="Pfam" id="PF17827">
    <property type="entry name" value="PrmC_N"/>
    <property type="match status" value="1"/>
</dbReference>
<dbReference type="Gene3D" id="1.10.8.10">
    <property type="entry name" value="DNA helicase RuvA subunit, C-terminal domain"/>
    <property type="match status" value="1"/>
</dbReference>
<dbReference type="SUPFAM" id="SSF53335">
    <property type="entry name" value="S-adenosyl-L-methionine-dependent methyltransferases"/>
    <property type="match status" value="1"/>
</dbReference>
<comment type="caution">
    <text evidence="8">The sequence shown here is derived from an EMBL/GenBank/DDBJ whole genome shotgun (WGS) entry which is preliminary data.</text>
</comment>
<name>A0A921LNY7_9FIRM</name>
<dbReference type="EC" id="2.1.1.297" evidence="1"/>
<dbReference type="InterPro" id="IPR029063">
    <property type="entry name" value="SAM-dependent_MTases_sf"/>
</dbReference>
<evidence type="ECO:0000313" key="9">
    <source>
        <dbReference type="Proteomes" id="UP000782880"/>
    </source>
</evidence>
<dbReference type="Pfam" id="PF05175">
    <property type="entry name" value="MTS"/>
    <property type="match status" value="1"/>
</dbReference>
<dbReference type="PROSITE" id="PS00092">
    <property type="entry name" value="N6_MTASE"/>
    <property type="match status" value="1"/>
</dbReference>
<dbReference type="NCBIfam" id="TIGR00536">
    <property type="entry name" value="hemK_fam"/>
    <property type="match status" value="1"/>
</dbReference>
<dbReference type="AlphaFoldDB" id="A0A921LNY7"/>
<dbReference type="Gene3D" id="3.40.50.150">
    <property type="entry name" value="Vaccinia Virus protein VP39"/>
    <property type="match status" value="1"/>
</dbReference>
<sequence length="276" mass="30172">MNKSFQALCARLQAAGVPDARFDAAQLYRFVTGRDPRLDDGPDEAEARRLEELAVRRAAREPLQYLLGEWDFLDFTLKVGPGVLCPRADSEVVCETAAELLQGKQAPVVLDLCAGTGCLGLGVARACPGAQVTCVEKSEAAWPYLVENTAGTGVRTVQADVFCWYWTLAPESVDLIISNPPYLTGEEMESLMPETAHEPALALDGGTDGLDFYRLFTEHYAVVLRPGGWLVLEIGCAQADEVLALGSRCGWQHGRCRKDYGGNDRVIVLQKPEKIR</sequence>
<organism evidence="8 9">
    <name type="scientific">Subdoligranulum variabile</name>
    <dbReference type="NCBI Taxonomy" id="214851"/>
    <lineage>
        <taxon>Bacteria</taxon>
        <taxon>Bacillati</taxon>
        <taxon>Bacillota</taxon>
        <taxon>Clostridia</taxon>
        <taxon>Eubacteriales</taxon>
        <taxon>Oscillospiraceae</taxon>
        <taxon>Subdoligranulum</taxon>
    </lineage>
</organism>
<feature type="domain" description="Methyltransferase small" evidence="6">
    <location>
        <begin position="99"/>
        <end position="189"/>
    </location>
</feature>
<dbReference type="NCBIfam" id="TIGR03534">
    <property type="entry name" value="RF_mod_PrmC"/>
    <property type="match status" value="1"/>
</dbReference>
<dbReference type="InterPro" id="IPR007848">
    <property type="entry name" value="Small_mtfrase_dom"/>
</dbReference>
<dbReference type="InterPro" id="IPR050320">
    <property type="entry name" value="N5-glutamine_MTase"/>
</dbReference>
<dbReference type="Proteomes" id="UP000782880">
    <property type="component" value="Unassembled WGS sequence"/>
</dbReference>
<gene>
    <name evidence="8" type="primary">prmC</name>
    <name evidence="8" type="ORF">K8V20_06315</name>
</gene>
<reference evidence="8" key="1">
    <citation type="journal article" date="2021" name="PeerJ">
        <title>Extensive microbial diversity within the chicken gut microbiome revealed by metagenomics and culture.</title>
        <authorList>
            <person name="Gilroy R."/>
            <person name="Ravi A."/>
            <person name="Getino M."/>
            <person name="Pursley I."/>
            <person name="Horton D.L."/>
            <person name="Alikhan N.F."/>
            <person name="Baker D."/>
            <person name="Gharbi K."/>
            <person name="Hall N."/>
            <person name="Watson M."/>
            <person name="Adriaenssens E.M."/>
            <person name="Foster-Nyarko E."/>
            <person name="Jarju S."/>
            <person name="Secka A."/>
            <person name="Antonio M."/>
            <person name="Oren A."/>
            <person name="Chaudhuri R.R."/>
            <person name="La Ragione R."/>
            <person name="Hildebrand F."/>
            <person name="Pallen M.J."/>
        </authorList>
    </citation>
    <scope>NUCLEOTIDE SEQUENCE</scope>
    <source>
        <strain evidence="8">ChiBcec21-2208</strain>
    </source>
</reference>
<evidence type="ECO:0000313" key="8">
    <source>
        <dbReference type="EMBL" id="HJG28242.1"/>
    </source>
</evidence>
<keyword evidence="3 8" id="KW-0808">Transferase</keyword>
<dbReference type="EMBL" id="DYVE01000165">
    <property type="protein sequence ID" value="HJG28242.1"/>
    <property type="molecule type" value="Genomic_DNA"/>
</dbReference>
<evidence type="ECO:0000256" key="5">
    <source>
        <dbReference type="ARBA" id="ARBA00048391"/>
    </source>
</evidence>
<evidence type="ECO:0000256" key="1">
    <source>
        <dbReference type="ARBA" id="ARBA00012771"/>
    </source>
</evidence>
<dbReference type="InterPro" id="IPR019874">
    <property type="entry name" value="RF_methyltr_PrmC"/>
</dbReference>
<dbReference type="InterPro" id="IPR002052">
    <property type="entry name" value="DNA_methylase_N6_adenine_CS"/>
</dbReference>
<dbReference type="GO" id="GO:0102559">
    <property type="term" value="F:peptide chain release factor N(5)-glutamine methyltransferase activity"/>
    <property type="evidence" value="ECO:0007669"/>
    <property type="project" value="UniProtKB-EC"/>
</dbReference>
<proteinExistence type="predicted"/>
<dbReference type="PANTHER" id="PTHR18895">
    <property type="entry name" value="HEMK METHYLTRANSFERASE"/>
    <property type="match status" value="1"/>
</dbReference>